<reference evidence="3" key="1">
    <citation type="journal article" date="2019" name="Environ. Microbiol.">
        <title>Fungal ecological strategies reflected in gene transcription - a case study of two litter decomposers.</title>
        <authorList>
            <person name="Barbi F."/>
            <person name="Kohler A."/>
            <person name="Barry K."/>
            <person name="Baskaran P."/>
            <person name="Daum C."/>
            <person name="Fauchery L."/>
            <person name="Ihrmark K."/>
            <person name="Kuo A."/>
            <person name="LaButti K."/>
            <person name="Lipzen A."/>
            <person name="Morin E."/>
            <person name="Grigoriev I.V."/>
            <person name="Henrissat B."/>
            <person name="Lindahl B."/>
            <person name="Martin F."/>
        </authorList>
    </citation>
    <scope>NUCLEOTIDE SEQUENCE</scope>
    <source>
        <strain evidence="3">JB14</strain>
    </source>
</reference>
<keyword evidence="1" id="KW-0677">Repeat</keyword>
<evidence type="ECO:0000256" key="1">
    <source>
        <dbReference type="ARBA" id="ARBA00022737"/>
    </source>
</evidence>
<dbReference type="OrthoDB" id="194358at2759"/>
<dbReference type="Pfam" id="PF24883">
    <property type="entry name" value="NPHP3_N"/>
    <property type="match status" value="1"/>
</dbReference>
<evidence type="ECO:0000259" key="2">
    <source>
        <dbReference type="PROSITE" id="PS50837"/>
    </source>
</evidence>
<keyword evidence="4" id="KW-1185">Reference proteome</keyword>
<proteinExistence type="predicted"/>
<dbReference type="InterPro" id="IPR056884">
    <property type="entry name" value="NPHP3-like_N"/>
</dbReference>
<protein>
    <recommendedName>
        <fullName evidence="2">NACHT domain-containing protein</fullName>
    </recommendedName>
</protein>
<gene>
    <name evidence="3" type="ORF">BT96DRAFT_977198</name>
</gene>
<sequence>MTSSAPHMFTGAHDFTMERPTFQNAHIMHIHNYSSDTQTPTSAIQIKSEMKQIIRWLSPSNALQSQEFFLHKRTAGTGEWFLEGKEFNDWKQTPNSLLWLQGNMGSGKSVLVSAIINHVKSLDAHKNQLVAFYFFDFRDASKQSLNNLVSTLLSQLLSSITIQEETYLAICELFDIHKKFKSKPSERELIATLIEVISALEVNSLFIIIDGIDEMESQGFKPMYQLIEELSKMACSHLHLLIASRPHISYAHELEQLCSKVVLIDKENVNTDVEIFLDYTMKNDHAFGGHSVEEKNRIVDSITGRANGMFRWANCQLIALQSCIGLKAVDSVLNQLP</sequence>
<feature type="domain" description="NACHT" evidence="2">
    <location>
        <begin position="96"/>
        <end position="246"/>
    </location>
</feature>
<feature type="non-terminal residue" evidence="3">
    <location>
        <position position="337"/>
    </location>
</feature>
<accession>A0A6A4HHG8</accession>
<dbReference type="PANTHER" id="PTHR10039:SF16">
    <property type="entry name" value="GPI INOSITOL-DEACYLASE"/>
    <property type="match status" value="1"/>
</dbReference>
<dbReference type="AlphaFoldDB" id="A0A6A4HHG8"/>
<evidence type="ECO:0000313" key="4">
    <source>
        <dbReference type="Proteomes" id="UP000799118"/>
    </source>
</evidence>
<organism evidence="3 4">
    <name type="scientific">Gymnopus androsaceus JB14</name>
    <dbReference type="NCBI Taxonomy" id="1447944"/>
    <lineage>
        <taxon>Eukaryota</taxon>
        <taxon>Fungi</taxon>
        <taxon>Dikarya</taxon>
        <taxon>Basidiomycota</taxon>
        <taxon>Agaricomycotina</taxon>
        <taxon>Agaricomycetes</taxon>
        <taxon>Agaricomycetidae</taxon>
        <taxon>Agaricales</taxon>
        <taxon>Marasmiineae</taxon>
        <taxon>Omphalotaceae</taxon>
        <taxon>Gymnopus</taxon>
    </lineage>
</organism>
<dbReference type="Proteomes" id="UP000799118">
    <property type="component" value="Unassembled WGS sequence"/>
</dbReference>
<name>A0A6A4HHG8_9AGAR</name>
<dbReference type="InterPro" id="IPR007111">
    <property type="entry name" value="NACHT_NTPase"/>
</dbReference>
<dbReference type="SUPFAM" id="SSF52540">
    <property type="entry name" value="P-loop containing nucleoside triphosphate hydrolases"/>
    <property type="match status" value="1"/>
</dbReference>
<dbReference type="InterPro" id="IPR027417">
    <property type="entry name" value="P-loop_NTPase"/>
</dbReference>
<dbReference type="PROSITE" id="PS50837">
    <property type="entry name" value="NACHT"/>
    <property type="match status" value="1"/>
</dbReference>
<dbReference type="EMBL" id="ML769504">
    <property type="protein sequence ID" value="KAE9397008.1"/>
    <property type="molecule type" value="Genomic_DNA"/>
</dbReference>
<dbReference type="PANTHER" id="PTHR10039">
    <property type="entry name" value="AMELOGENIN"/>
    <property type="match status" value="1"/>
</dbReference>
<dbReference type="Gene3D" id="3.40.50.300">
    <property type="entry name" value="P-loop containing nucleotide triphosphate hydrolases"/>
    <property type="match status" value="1"/>
</dbReference>
<evidence type="ECO:0000313" key="3">
    <source>
        <dbReference type="EMBL" id="KAE9397008.1"/>
    </source>
</evidence>